<feature type="domain" description="DUF4214" evidence="1">
    <location>
        <begin position="1129"/>
        <end position="1180"/>
    </location>
</feature>
<proteinExistence type="predicted"/>
<dbReference type="NCBIfam" id="TIGR02608">
    <property type="entry name" value="delta_60_rpt"/>
    <property type="match status" value="6"/>
</dbReference>
<dbReference type="Pfam" id="PF13946">
    <property type="entry name" value="DUF4214"/>
    <property type="match status" value="1"/>
</dbReference>
<evidence type="ECO:0000313" key="3">
    <source>
        <dbReference type="Proteomes" id="UP000648257"/>
    </source>
</evidence>
<dbReference type="InterPro" id="IPR038255">
    <property type="entry name" value="PBS_linker_sf"/>
</dbReference>
<dbReference type="Gene3D" id="2.80.10.50">
    <property type="match status" value="2"/>
</dbReference>
<evidence type="ECO:0000259" key="1">
    <source>
        <dbReference type="Pfam" id="PF13946"/>
    </source>
</evidence>
<dbReference type="EMBL" id="JACOFW010000004">
    <property type="protein sequence ID" value="MBC3806687.1"/>
    <property type="molecule type" value="Genomic_DNA"/>
</dbReference>
<dbReference type="Gene3D" id="2.60.40.2700">
    <property type="match status" value="2"/>
</dbReference>
<organism evidence="2 3">
    <name type="scientific">Undibacterium seohonense</name>
    <dbReference type="NCBI Taxonomy" id="1344950"/>
    <lineage>
        <taxon>Bacteria</taxon>
        <taxon>Pseudomonadati</taxon>
        <taxon>Pseudomonadota</taxon>
        <taxon>Betaproteobacteria</taxon>
        <taxon>Burkholderiales</taxon>
        <taxon>Oxalobacteraceae</taxon>
        <taxon>Undibacterium</taxon>
    </lineage>
</organism>
<comment type="caution">
    <text evidence="2">The sequence shown here is derived from an EMBL/GenBank/DDBJ whole genome shotgun (WGS) entry which is preliminary data.</text>
</comment>
<keyword evidence="3" id="KW-1185">Reference proteome</keyword>
<protein>
    <submittedName>
        <fullName evidence="2">DUF4214 domain-containing protein</fullName>
    </submittedName>
</protein>
<dbReference type="Gene3D" id="1.10.3130.20">
    <property type="entry name" value="Phycobilisome linker domain"/>
    <property type="match status" value="1"/>
</dbReference>
<dbReference type="Proteomes" id="UP000648257">
    <property type="component" value="Unassembled WGS sequence"/>
</dbReference>
<reference evidence="2 3" key="1">
    <citation type="submission" date="2020-08" db="EMBL/GenBank/DDBJ databases">
        <title>Novel species isolated from subtropical streams in China.</title>
        <authorList>
            <person name="Lu H."/>
        </authorList>
    </citation>
    <scope>NUCLEOTIDE SEQUENCE [LARGE SCALE GENOMIC DNA]</scope>
    <source>
        <strain evidence="2 3">KACC 16656</strain>
    </source>
</reference>
<accession>A0ABR6X1A3</accession>
<gene>
    <name evidence="2" type="ORF">H8K52_04920</name>
</gene>
<dbReference type="Pfam" id="PF17164">
    <property type="entry name" value="DUF5122"/>
    <property type="match status" value="3"/>
</dbReference>
<dbReference type="InterPro" id="IPR025282">
    <property type="entry name" value="DUF4214"/>
</dbReference>
<dbReference type="InterPro" id="IPR013431">
    <property type="entry name" value="Delta_60_rpt"/>
</dbReference>
<evidence type="ECO:0000313" key="2">
    <source>
        <dbReference type="EMBL" id="MBC3806687.1"/>
    </source>
</evidence>
<sequence length="1253" mass="137995">MTSIASNHIPATSEIKLRVIEDTLYVFQISDFPFSDADVGQTLKFVKFTGMSARGNFYLRGVEIKTNQEISAADIAGGALTYMPMKNAVGEDYSHFMFAVSDGIEYSAPKSGGFYISPVEDPPTLHTSTGYLIDSFGNDQRYVIDSHQLSDGSIRLSTVKHGYEGGDYGYYTLQIDSLQNDNMAEWRSHIDLAYKFENSRISSTLPLPDGKFLVTSSIYDSQTKKSQFFVNRFDSHGELDKSFNQSGTLSNLLAYRVLDTEVILQADGKYLVYTKGVSENASQRVMLTLDRYNPDGSIDREFNRLGTSASFNVKSEQEKVVSIQTDGKILLLGQNYASRDIVMMRLNADGSLDQQFGINASVNLQIEQTGSVPLSMAVQQDGKILLLWSRRSEQGQNEINLARFNVNGSLDTNFNGTGKLSLLNDDLGFFINEVKNLIVTEDQKILISGRGQKSLGSNEAYTDQIFVIRLVNDGRLDNSFDVDGVLALSVEAAGESPLNVFLDRTGKIIVTGTSYVSDKFSLIARYNNDGSIDHNFARPTLYSENTSNGVFLDRNIWINDPEIHGRSWSQSKLQISRTGEANPDDLFYFPANFKFDGNSYYSYGGKIYSNDAAIASYTNDDGVLKVSFEGGNFYNDILAVMRNVTYSNSRSGDQRLITLDWRFDEGVSGVTSIGTAQTEVMVSTLSNSIPTASNIHGDLNPSSNHIFTIDEFQFRDKDVGDGFKGIVVLSLPAHKGLFLNNVEVKENQFISNADIENGLLRFRSLDVSNGMFKFSVSDGKSKSIPYDWTANVFETVVVAPEKFSIRGSFTQGEILTAVIHTGDVGDPNSVKYQWRIDGFANSQLDKATLTPDSFDVGKKVELTVQYQDLNGNLKIYRAFGGEPIKAGNDAPSGYPILSGRGFVGETLTFVGGVSDGDGIERINGIENFQFQWKSNGIAIQGATSPNLLLDTSLLGKLVTVDISYRDLKGKSEMISGGKPSPINDLTVFLSGDRTKIANPGDNKFIGSSGIDTVVFNEPLKNFLVLKGNGEYYLMKPNGVNELQVLRDIEHVQFQDFSMNLQVTSKARAMATADVNKLIELYIAFFNRIPDADGLSYWMDQFNAGQSIDQIAQSFYNAGIHYSELTGFSKTMTNEDFVNVVYKNTLGRQSGADAEGLAYWSSQLQTGKATYGSLVSEILTSAHSFKGKETWGWVADLLDNKIFAASTIAVGWGISFNSPEESIKKGMEIVAAITPTNSWDAIKLVGLSTDAIYL</sequence>
<dbReference type="SUPFAM" id="SSF69304">
    <property type="entry name" value="Tricorn protease N-terminal domain"/>
    <property type="match status" value="1"/>
</dbReference>
<dbReference type="RefSeq" id="WP_186921784.1">
    <property type="nucleotide sequence ID" value="NZ_JACOFW010000004.1"/>
</dbReference>
<name>A0ABR6X1A3_9BURK</name>